<dbReference type="Proteomes" id="UP001178507">
    <property type="component" value="Unassembled WGS sequence"/>
</dbReference>
<comment type="caution">
    <text evidence="2">The sequence shown here is derived from an EMBL/GenBank/DDBJ whole genome shotgun (WGS) entry which is preliminary data.</text>
</comment>
<dbReference type="AlphaFoldDB" id="A0AA36MPT4"/>
<sequence>MGRYKVAQAPGGVSSINLSWGEAPNRAPSPKMRPEAMAAAGGRAPSPSERFQAPSERRYDAGAGMAGIMGGARYDQPGRAPSPSAARGFELAQGNGAERRYEAPLRQPSPARHYEAPGRQPSPARHYEGAAGMATAPGQRHPCYGDPQQVPIGRAPSPGGRRME</sequence>
<name>A0AA36MPT4_9DINO</name>
<evidence type="ECO:0000313" key="3">
    <source>
        <dbReference type="Proteomes" id="UP001178507"/>
    </source>
</evidence>
<feature type="region of interest" description="Disordered" evidence="1">
    <location>
        <begin position="1"/>
        <end position="54"/>
    </location>
</feature>
<gene>
    <name evidence="2" type="ORF">EVOR1521_LOCUS5006</name>
</gene>
<protein>
    <submittedName>
        <fullName evidence="2">Uncharacterized protein</fullName>
    </submittedName>
</protein>
<feature type="non-terminal residue" evidence="2">
    <location>
        <position position="1"/>
    </location>
</feature>
<feature type="region of interest" description="Disordered" evidence="1">
    <location>
        <begin position="70"/>
        <end position="164"/>
    </location>
</feature>
<dbReference type="EMBL" id="CAUJNA010000342">
    <property type="protein sequence ID" value="CAJ1375810.1"/>
    <property type="molecule type" value="Genomic_DNA"/>
</dbReference>
<accession>A0AA36MPT4</accession>
<organism evidence="2 3">
    <name type="scientific">Effrenium voratum</name>
    <dbReference type="NCBI Taxonomy" id="2562239"/>
    <lineage>
        <taxon>Eukaryota</taxon>
        <taxon>Sar</taxon>
        <taxon>Alveolata</taxon>
        <taxon>Dinophyceae</taxon>
        <taxon>Suessiales</taxon>
        <taxon>Symbiodiniaceae</taxon>
        <taxon>Effrenium</taxon>
    </lineage>
</organism>
<proteinExistence type="predicted"/>
<reference evidence="2" key="1">
    <citation type="submission" date="2023-08" db="EMBL/GenBank/DDBJ databases">
        <authorList>
            <person name="Chen Y."/>
            <person name="Shah S."/>
            <person name="Dougan E. K."/>
            <person name="Thang M."/>
            <person name="Chan C."/>
        </authorList>
    </citation>
    <scope>NUCLEOTIDE SEQUENCE</scope>
</reference>
<keyword evidence="3" id="KW-1185">Reference proteome</keyword>
<evidence type="ECO:0000256" key="1">
    <source>
        <dbReference type="SAM" id="MobiDB-lite"/>
    </source>
</evidence>
<evidence type="ECO:0000313" key="2">
    <source>
        <dbReference type="EMBL" id="CAJ1375810.1"/>
    </source>
</evidence>